<organism evidence="2 3">
    <name type="scientific">Colletotrichum navitas</name>
    <dbReference type="NCBI Taxonomy" id="681940"/>
    <lineage>
        <taxon>Eukaryota</taxon>
        <taxon>Fungi</taxon>
        <taxon>Dikarya</taxon>
        <taxon>Ascomycota</taxon>
        <taxon>Pezizomycotina</taxon>
        <taxon>Sordariomycetes</taxon>
        <taxon>Hypocreomycetidae</taxon>
        <taxon>Glomerellales</taxon>
        <taxon>Glomerellaceae</taxon>
        <taxon>Colletotrichum</taxon>
        <taxon>Colletotrichum graminicola species complex</taxon>
    </lineage>
</organism>
<protein>
    <submittedName>
        <fullName evidence="2">Uncharacterized protein</fullName>
    </submittedName>
</protein>
<feature type="chain" id="PRO_5042040926" evidence="1">
    <location>
        <begin position="19"/>
        <end position="90"/>
    </location>
</feature>
<dbReference type="RefSeq" id="XP_060410384.1">
    <property type="nucleotide sequence ID" value="XM_060558687.1"/>
</dbReference>
<keyword evidence="3" id="KW-1185">Reference proteome</keyword>
<gene>
    <name evidence="2" type="ORF">LY79DRAFT_564738</name>
</gene>
<dbReference type="EMBL" id="JAHLJV010000069">
    <property type="protein sequence ID" value="KAK1579233.1"/>
    <property type="molecule type" value="Genomic_DNA"/>
</dbReference>
<accession>A0AAD8V201</accession>
<sequence length="90" mass="10004">MKFSVLAAILFSAASVSASECWCYNYQHLSKPPYHATPSNDHATTQACSHWRRGTHDRGSYNTCDLGRTVGTGQWKETCKRYGAYGGNCH</sequence>
<comment type="caution">
    <text evidence="2">The sequence shown here is derived from an EMBL/GenBank/DDBJ whole genome shotgun (WGS) entry which is preliminary data.</text>
</comment>
<keyword evidence="1" id="KW-0732">Signal</keyword>
<dbReference type="GeneID" id="85442927"/>
<evidence type="ECO:0000313" key="3">
    <source>
        <dbReference type="Proteomes" id="UP001230504"/>
    </source>
</evidence>
<reference evidence="2" key="1">
    <citation type="submission" date="2021-06" db="EMBL/GenBank/DDBJ databases">
        <title>Comparative genomics, transcriptomics and evolutionary studies reveal genomic signatures of adaptation to plant cell wall in hemibiotrophic fungi.</title>
        <authorList>
            <consortium name="DOE Joint Genome Institute"/>
            <person name="Baroncelli R."/>
            <person name="Diaz J.F."/>
            <person name="Benocci T."/>
            <person name="Peng M."/>
            <person name="Battaglia E."/>
            <person name="Haridas S."/>
            <person name="Andreopoulos W."/>
            <person name="Labutti K."/>
            <person name="Pangilinan J."/>
            <person name="Floch G.L."/>
            <person name="Makela M.R."/>
            <person name="Henrissat B."/>
            <person name="Grigoriev I.V."/>
            <person name="Crouch J.A."/>
            <person name="De Vries R.P."/>
            <person name="Sukno S.A."/>
            <person name="Thon M.R."/>
        </authorList>
    </citation>
    <scope>NUCLEOTIDE SEQUENCE</scope>
    <source>
        <strain evidence="2">CBS 125086</strain>
    </source>
</reference>
<name>A0AAD8V201_9PEZI</name>
<evidence type="ECO:0000313" key="2">
    <source>
        <dbReference type="EMBL" id="KAK1579233.1"/>
    </source>
</evidence>
<dbReference type="AlphaFoldDB" id="A0AAD8V201"/>
<proteinExistence type="predicted"/>
<evidence type="ECO:0000256" key="1">
    <source>
        <dbReference type="SAM" id="SignalP"/>
    </source>
</evidence>
<dbReference type="Proteomes" id="UP001230504">
    <property type="component" value="Unassembled WGS sequence"/>
</dbReference>
<feature type="signal peptide" evidence="1">
    <location>
        <begin position="1"/>
        <end position="18"/>
    </location>
</feature>